<comment type="caution">
    <text evidence="2">The sequence shown here is derived from an EMBL/GenBank/DDBJ whole genome shotgun (WGS) entry which is preliminary data.</text>
</comment>
<comment type="similarity">
    <text evidence="1">Belongs to the ARG7 family.</text>
</comment>
<keyword evidence="3" id="KW-1185">Reference proteome</keyword>
<proteinExistence type="inferred from homology"/>
<evidence type="ECO:0000313" key="3">
    <source>
        <dbReference type="Proteomes" id="UP000583929"/>
    </source>
</evidence>
<gene>
    <name evidence="2" type="ORF">G4B88_029265</name>
</gene>
<organism evidence="2 3">
    <name type="scientific">Cannabis sativa</name>
    <name type="common">Hemp</name>
    <name type="synonym">Marijuana</name>
    <dbReference type="NCBI Taxonomy" id="3483"/>
    <lineage>
        <taxon>Eukaryota</taxon>
        <taxon>Viridiplantae</taxon>
        <taxon>Streptophyta</taxon>
        <taxon>Embryophyta</taxon>
        <taxon>Tracheophyta</taxon>
        <taxon>Spermatophyta</taxon>
        <taxon>Magnoliopsida</taxon>
        <taxon>eudicotyledons</taxon>
        <taxon>Gunneridae</taxon>
        <taxon>Pentapetalae</taxon>
        <taxon>rosids</taxon>
        <taxon>fabids</taxon>
        <taxon>Rosales</taxon>
        <taxon>Cannabaceae</taxon>
        <taxon>Cannabis</taxon>
    </lineage>
</organism>
<sequence length="870" mass="98657">MADERTHNSLQNIYTRMGFRFPSIVHAIQRPFSSSKDVPKGIVPAKKLLRRSFSNNSNKEATMAVDVPKGHLAVYVGENEKKRFVVPLSFLSQPLFQELLTQAEEEYGYDHPMGGLTIPCTQHHYWLYILIKTEFTTMGFRFASLVHAKQLIQKPFSSTKDVPKGYLAVYVGEKRMKRFVIPISFLNQPSFQDLLNQAEQEFGFDHPMGALTIPCNEDAFIELNLFFPHIFSACMSKTKSLFMCLVYNYELVDVLKAHPMGTLTIPCNEEPFIELRHKSRIGFRFPSIVHAIERPFSSSKDVPKGHLVVYVGDERRMKRFLKKNLDSITQWDITLQAKPSSITKALLLPLRFSLHSSFSTVLVLSLHTSITMGFRVPSIVPAKKLLRRSFSNNSNKEASMAVDVPKGHFAVYVGENEKKRFVVPVSFLSQPLFQELLIQAEEEYGYDHPMGGLTIPCTQHVFVDNFTTMGFRFASLVHAKQLIQKPFSSTKDVPKGYLAVYVGEMRMKRFVIPISFLNQPSFQDLLSQAEQEFGFDHPMGALTIPCNEDAFLELPSFQDLLREAEKEFGFDHPMGALKIPCNEESFIELVSLLKLLMIMCIYAHKMGFRFPSIVHAKHLIQRPFSSSKNVPKGYLAVYVGGKQNEEICDPCGIFEPAVIPRLSKRIRIRSPNGSSYNLLSILNSQLFLFLTSLHTSITMGFRVPSIVPAKKLLRRSFSNNSNKEASMAVDVPKGHLAVYVGENEKKRFVVPVSFLSQPLFQELLTQAEEEYGYDHPMGGLTIPCTQHFMQATHSEAFSSTKDVPKGYLAVYVGEKRMKRFVIPISLLNQPSFQDLLNQAEQEFGFDHPMGALTIPCNEDAFIELVSRLSI</sequence>
<reference evidence="2 3" key="1">
    <citation type="journal article" date="2020" name="bioRxiv">
        <title>Sequence and annotation of 42 cannabis genomes reveals extensive copy number variation in cannabinoid synthesis and pathogen resistance genes.</title>
        <authorList>
            <person name="Mckernan K.J."/>
            <person name="Helbert Y."/>
            <person name="Kane L.T."/>
            <person name="Ebling H."/>
            <person name="Zhang L."/>
            <person name="Liu B."/>
            <person name="Eaton Z."/>
            <person name="Mclaughlin S."/>
            <person name="Kingan S."/>
            <person name="Baybayan P."/>
            <person name="Concepcion G."/>
            <person name="Jordan M."/>
            <person name="Riva A."/>
            <person name="Barbazuk W."/>
            <person name="Harkins T."/>
        </authorList>
    </citation>
    <scope>NUCLEOTIDE SEQUENCE [LARGE SCALE GENOMIC DNA]</scope>
    <source>
        <strain evidence="3">cv. Jamaican Lion 4</strain>
        <tissue evidence="2">Leaf</tissue>
    </source>
</reference>
<name>A0A7J6F8A9_CANSA</name>
<evidence type="ECO:0000313" key="2">
    <source>
        <dbReference type="EMBL" id="KAF4366941.1"/>
    </source>
</evidence>
<dbReference type="Pfam" id="PF02519">
    <property type="entry name" value="Auxin_inducible"/>
    <property type="match status" value="6"/>
</dbReference>
<dbReference type="EMBL" id="JAATIQ010000250">
    <property type="protein sequence ID" value="KAF4366941.1"/>
    <property type="molecule type" value="Genomic_DNA"/>
</dbReference>
<dbReference type="PANTHER" id="PTHR31929">
    <property type="entry name" value="SAUR-LIKE AUXIN-RESPONSIVE PROTEIN FAMILY-RELATED"/>
    <property type="match status" value="1"/>
</dbReference>
<evidence type="ECO:0000256" key="1">
    <source>
        <dbReference type="ARBA" id="ARBA00006974"/>
    </source>
</evidence>
<dbReference type="GO" id="GO:0009733">
    <property type="term" value="P:response to auxin"/>
    <property type="evidence" value="ECO:0007669"/>
    <property type="project" value="InterPro"/>
</dbReference>
<dbReference type="InterPro" id="IPR003676">
    <property type="entry name" value="SAUR_fam"/>
</dbReference>
<accession>A0A7J6F8A9</accession>
<protein>
    <submittedName>
        <fullName evidence="2">Uncharacterized protein</fullName>
    </submittedName>
</protein>
<dbReference type="Proteomes" id="UP000583929">
    <property type="component" value="Unassembled WGS sequence"/>
</dbReference>
<dbReference type="AlphaFoldDB" id="A0A7J6F8A9"/>